<comment type="catalytic activity">
    <reaction evidence="5">
        <text>L-methionyl-tRNA(fMet) + (6R)-10-formyltetrahydrofolate = N-formyl-L-methionyl-tRNA(fMet) + (6S)-5,6,7,8-tetrahydrofolate + H(+)</text>
        <dbReference type="Rhea" id="RHEA:24380"/>
        <dbReference type="Rhea" id="RHEA-COMP:9952"/>
        <dbReference type="Rhea" id="RHEA-COMP:9953"/>
        <dbReference type="ChEBI" id="CHEBI:15378"/>
        <dbReference type="ChEBI" id="CHEBI:57453"/>
        <dbReference type="ChEBI" id="CHEBI:78530"/>
        <dbReference type="ChEBI" id="CHEBI:78844"/>
        <dbReference type="ChEBI" id="CHEBI:195366"/>
        <dbReference type="EC" id="2.1.2.9"/>
    </reaction>
</comment>
<evidence type="ECO:0000256" key="3">
    <source>
        <dbReference type="ARBA" id="ARBA00022679"/>
    </source>
</evidence>
<dbReference type="InterPro" id="IPR036477">
    <property type="entry name" value="Formyl_transf_N_sf"/>
</dbReference>
<feature type="domain" description="Formyl transferase N-terminal" evidence="6">
    <location>
        <begin position="1"/>
        <end position="177"/>
    </location>
</feature>
<comment type="similarity">
    <text evidence="1 5">Belongs to the Fmt family.</text>
</comment>
<proteinExistence type="inferred from homology"/>
<keyword evidence="9" id="KW-1185">Reference proteome</keyword>
<dbReference type="Gene3D" id="3.40.50.12230">
    <property type="match status" value="1"/>
</dbReference>
<dbReference type="CDD" id="cd08704">
    <property type="entry name" value="Met_tRNA_FMT_C"/>
    <property type="match status" value="1"/>
</dbReference>
<name>A0A975PGC7_9BACT</name>
<dbReference type="SUPFAM" id="SSF50486">
    <property type="entry name" value="FMT C-terminal domain-like"/>
    <property type="match status" value="1"/>
</dbReference>
<dbReference type="InterPro" id="IPR002376">
    <property type="entry name" value="Formyl_transf_N"/>
</dbReference>
<gene>
    <name evidence="5 8" type="primary">fmt</name>
    <name evidence="8" type="ORF">KBB96_04645</name>
</gene>
<dbReference type="InterPro" id="IPR005794">
    <property type="entry name" value="Fmt"/>
</dbReference>
<dbReference type="PANTHER" id="PTHR11138">
    <property type="entry name" value="METHIONYL-TRNA FORMYLTRANSFERASE"/>
    <property type="match status" value="1"/>
</dbReference>
<evidence type="ECO:0000256" key="1">
    <source>
        <dbReference type="ARBA" id="ARBA00010699"/>
    </source>
</evidence>
<protein>
    <recommendedName>
        <fullName evidence="2 5">Methionyl-tRNA formyltransferase</fullName>
        <ecNumber evidence="2 5">2.1.2.9</ecNumber>
    </recommendedName>
</protein>
<keyword evidence="3 5" id="KW-0808">Transferase</keyword>
<organism evidence="8 9">
    <name type="scientific">Luteolibacter ambystomatis</name>
    <dbReference type="NCBI Taxonomy" id="2824561"/>
    <lineage>
        <taxon>Bacteria</taxon>
        <taxon>Pseudomonadati</taxon>
        <taxon>Verrucomicrobiota</taxon>
        <taxon>Verrucomicrobiia</taxon>
        <taxon>Verrucomicrobiales</taxon>
        <taxon>Verrucomicrobiaceae</taxon>
        <taxon>Luteolibacter</taxon>
    </lineage>
</organism>
<dbReference type="InterPro" id="IPR011034">
    <property type="entry name" value="Formyl_transferase-like_C_sf"/>
</dbReference>
<dbReference type="InterPro" id="IPR044135">
    <property type="entry name" value="Met-tRNA-FMT_C"/>
</dbReference>
<keyword evidence="4 5" id="KW-0648">Protein biosynthesis</keyword>
<accession>A0A975PGC7</accession>
<evidence type="ECO:0000256" key="5">
    <source>
        <dbReference type="HAMAP-Rule" id="MF_00182"/>
    </source>
</evidence>
<evidence type="ECO:0000313" key="9">
    <source>
        <dbReference type="Proteomes" id="UP000676169"/>
    </source>
</evidence>
<comment type="function">
    <text evidence="5">Attaches a formyl group to the free amino group of methionyl-tRNA(fMet). The formyl group appears to play a dual role in the initiator identity of N-formylmethionyl-tRNA by promoting its recognition by IF2 and preventing the misappropriation of this tRNA by the elongation apparatus.</text>
</comment>
<dbReference type="GO" id="GO:0004479">
    <property type="term" value="F:methionyl-tRNA formyltransferase activity"/>
    <property type="evidence" value="ECO:0007669"/>
    <property type="project" value="UniProtKB-UniRule"/>
</dbReference>
<dbReference type="SUPFAM" id="SSF53328">
    <property type="entry name" value="Formyltransferase"/>
    <property type="match status" value="1"/>
</dbReference>
<dbReference type="InterPro" id="IPR005793">
    <property type="entry name" value="Formyl_trans_C"/>
</dbReference>
<dbReference type="CDD" id="cd08646">
    <property type="entry name" value="FMT_core_Met-tRNA-FMT_N"/>
    <property type="match status" value="1"/>
</dbReference>
<evidence type="ECO:0000256" key="2">
    <source>
        <dbReference type="ARBA" id="ARBA00012261"/>
    </source>
</evidence>
<dbReference type="Proteomes" id="UP000676169">
    <property type="component" value="Chromosome"/>
</dbReference>
<sequence length="308" mass="33471">MRIAFFGTGEIAIPAFRRLIEAGPAPVLLVTQPDKPVGRHHTLTPPAIKTVALEAGIPVLQPEKVRNAIEELAAYDIDLMVVMAYGQILPLKLIKLPRIACINLHASLLPRYRGAACIQAAIDSGDEETGITVMHVVKQLDAGDIILAKSIPILPGETGGHLHDRLAGVAADAMADALQPLAAGTASRTPQDENLVSYIPKLEREDGRLDFTKTANELERRIRAYDPWPGTYVVIREDGKERRLKIFPPVEVVEGTPGTGEIDTSSGSLLIGCGEDVLKLLEVQPEGARRMNVSDYLRGRKPERIIPD</sequence>
<evidence type="ECO:0000259" key="7">
    <source>
        <dbReference type="Pfam" id="PF02911"/>
    </source>
</evidence>
<dbReference type="Pfam" id="PF00551">
    <property type="entry name" value="Formyl_trans_N"/>
    <property type="match status" value="1"/>
</dbReference>
<dbReference type="NCBIfam" id="TIGR00460">
    <property type="entry name" value="fmt"/>
    <property type="match status" value="1"/>
</dbReference>
<feature type="binding site" evidence="5">
    <location>
        <begin position="107"/>
        <end position="110"/>
    </location>
    <ligand>
        <name>(6S)-5,6,7,8-tetrahydrofolate</name>
        <dbReference type="ChEBI" id="CHEBI:57453"/>
    </ligand>
</feature>
<dbReference type="PANTHER" id="PTHR11138:SF5">
    <property type="entry name" value="METHIONYL-TRNA FORMYLTRANSFERASE, MITOCHONDRIAL"/>
    <property type="match status" value="1"/>
</dbReference>
<dbReference type="Pfam" id="PF02911">
    <property type="entry name" value="Formyl_trans_C"/>
    <property type="match status" value="1"/>
</dbReference>
<evidence type="ECO:0000313" key="8">
    <source>
        <dbReference type="EMBL" id="QUE52182.1"/>
    </source>
</evidence>
<dbReference type="HAMAP" id="MF_00182">
    <property type="entry name" value="Formyl_trans"/>
    <property type="match status" value="1"/>
</dbReference>
<dbReference type="KEGG" id="lamb:KBB96_04645"/>
<reference evidence="8" key="1">
    <citation type="submission" date="2021-04" db="EMBL/GenBank/DDBJ databases">
        <title>Luteolibacter sp. 32A isolated from the skin of an Anderson's salamander (Ambystoma andersonii).</title>
        <authorList>
            <person name="Spergser J."/>
            <person name="Busse H.-J."/>
        </authorList>
    </citation>
    <scope>NUCLEOTIDE SEQUENCE</scope>
    <source>
        <strain evidence="8">32A</strain>
    </source>
</reference>
<dbReference type="AlphaFoldDB" id="A0A975PGC7"/>
<dbReference type="InterPro" id="IPR041711">
    <property type="entry name" value="Met-tRNA-FMT_N"/>
</dbReference>
<dbReference type="EMBL" id="CP073100">
    <property type="protein sequence ID" value="QUE52182.1"/>
    <property type="molecule type" value="Genomic_DNA"/>
</dbReference>
<dbReference type="EC" id="2.1.2.9" evidence="2 5"/>
<dbReference type="RefSeq" id="WP_211632847.1">
    <property type="nucleotide sequence ID" value="NZ_CP073100.1"/>
</dbReference>
<evidence type="ECO:0000259" key="6">
    <source>
        <dbReference type="Pfam" id="PF00551"/>
    </source>
</evidence>
<feature type="domain" description="Formyl transferase C-terminal" evidence="7">
    <location>
        <begin position="201"/>
        <end position="300"/>
    </location>
</feature>
<evidence type="ECO:0000256" key="4">
    <source>
        <dbReference type="ARBA" id="ARBA00022917"/>
    </source>
</evidence>
<dbReference type="GO" id="GO:0005829">
    <property type="term" value="C:cytosol"/>
    <property type="evidence" value="ECO:0007669"/>
    <property type="project" value="TreeGrafter"/>
</dbReference>